<sequence>MDGGNSAGRPEPAAGAPAEAPAEAPAKRRPGRPRMKDSLPADPNDNSRRVRMRLAQRSYRSRKETELAVTRARADILQRALTSSLDEFIKFHETLSDKAGDLPSGFVLQQLNKTATNIMTIARSAQVDEWPRAGRAVRLLDTMDDGEDDGNDDNDNTISILTQEAAAKGSSALARPKPTTISQRLVHACFDRAAHVLNLASSPVLCLLPAMLLPVQFERREIILSRPKRYLSAKDCEPVFNREEGLLTARQLPKMLRMIEGQSSSLVPRIPPPNLQRLQFGRTRTVLTTAFPDLQGEWLEASDVEEYLEQRGIFIRHDSPDTDVLNLAIPVGSGLSAQISDLNQANFHNPVCLLANPPSLVDPSLVTPLEFPADPPGGFSETPDFNIFGEQRDAQVLPPGMAMFSPTSWAVDNTDILPAGMAMRGPDHINIMISLDKLILRLAAKAVCLGPFPGIRRANVDEAIRDAVVRMPQQL</sequence>
<comment type="caution">
    <text evidence="2">The sequence shown here is derived from an EMBL/GenBank/DDBJ whole genome shotgun (WGS) entry which is preliminary data.</text>
</comment>
<evidence type="ECO:0000313" key="2">
    <source>
        <dbReference type="EMBL" id="KAH6605387.1"/>
    </source>
</evidence>
<dbReference type="PANTHER" id="PTHR40618:SF1">
    <property type="entry name" value="B-ZIP TRANSCRIPTION FACTOR (EUROFUNG)"/>
    <property type="match status" value="1"/>
</dbReference>
<dbReference type="AlphaFoldDB" id="A0A9P8QMU4"/>
<name>A0A9P8QMU4_9HYPO</name>
<accession>A0A9P8QMU4</accession>
<dbReference type="EMBL" id="JAIWOZ010000005">
    <property type="protein sequence ID" value="KAH6605387.1"/>
    <property type="molecule type" value="Genomic_DNA"/>
</dbReference>
<evidence type="ECO:0008006" key="4">
    <source>
        <dbReference type="Google" id="ProtNLM"/>
    </source>
</evidence>
<reference evidence="2" key="1">
    <citation type="submission" date="2021-08" db="EMBL/GenBank/DDBJ databases">
        <title>Chromosome-Level Trichoderma cornu-damae using Hi-C Data.</title>
        <authorList>
            <person name="Kim C.S."/>
        </authorList>
    </citation>
    <scope>NUCLEOTIDE SEQUENCE</scope>
    <source>
        <strain evidence="2">KA19-0412C</strain>
    </source>
</reference>
<proteinExistence type="predicted"/>
<dbReference type="OrthoDB" id="3555317at2759"/>
<feature type="compositionally biased region" description="Low complexity" evidence="1">
    <location>
        <begin position="7"/>
        <end position="24"/>
    </location>
</feature>
<gene>
    <name evidence="2" type="ORF">Trco_007094</name>
</gene>
<feature type="region of interest" description="Disordered" evidence="1">
    <location>
        <begin position="1"/>
        <end position="49"/>
    </location>
</feature>
<evidence type="ECO:0000256" key="1">
    <source>
        <dbReference type="SAM" id="MobiDB-lite"/>
    </source>
</evidence>
<keyword evidence="3" id="KW-1185">Reference proteome</keyword>
<organism evidence="2 3">
    <name type="scientific">Trichoderma cornu-damae</name>
    <dbReference type="NCBI Taxonomy" id="654480"/>
    <lineage>
        <taxon>Eukaryota</taxon>
        <taxon>Fungi</taxon>
        <taxon>Dikarya</taxon>
        <taxon>Ascomycota</taxon>
        <taxon>Pezizomycotina</taxon>
        <taxon>Sordariomycetes</taxon>
        <taxon>Hypocreomycetidae</taxon>
        <taxon>Hypocreales</taxon>
        <taxon>Hypocreaceae</taxon>
        <taxon>Trichoderma</taxon>
    </lineage>
</organism>
<dbReference type="PANTHER" id="PTHR40618">
    <property type="entry name" value="B-ZIP TRANSCRIPTION FACTOR (EUROFUNG)-RELATED"/>
    <property type="match status" value="1"/>
</dbReference>
<evidence type="ECO:0000313" key="3">
    <source>
        <dbReference type="Proteomes" id="UP000827724"/>
    </source>
</evidence>
<protein>
    <recommendedName>
        <fullName evidence="4">BZIP domain-containing protein</fullName>
    </recommendedName>
</protein>
<dbReference type="Proteomes" id="UP000827724">
    <property type="component" value="Unassembled WGS sequence"/>
</dbReference>